<keyword evidence="7" id="KW-0998">Cell outer membrane</keyword>
<comment type="caution">
    <text evidence="11">The sequence shown here is derived from an EMBL/GenBank/DDBJ whole genome shotgun (WGS) entry which is preliminary data.</text>
</comment>
<evidence type="ECO:0000313" key="12">
    <source>
        <dbReference type="Proteomes" id="UP001332931"/>
    </source>
</evidence>
<dbReference type="Pfam" id="PF02415">
    <property type="entry name" value="Chlam_PMP"/>
    <property type="match status" value="1"/>
</dbReference>
<feature type="compositionally biased region" description="Gly residues" evidence="8">
    <location>
        <begin position="580"/>
        <end position="611"/>
    </location>
</feature>
<name>A0ABU7RBT5_9ACTN</name>
<keyword evidence="4" id="KW-0964">Secreted</keyword>
<dbReference type="SUPFAM" id="SSF49478">
    <property type="entry name" value="Cna protein B-type domain"/>
    <property type="match status" value="1"/>
</dbReference>
<reference evidence="11 12" key="1">
    <citation type="submission" date="2024-01" db="EMBL/GenBank/DDBJ databases">
        <title>Description of Olsenella sp. nov., isolated from pig feces.</title>
        <authorList>
            <person name="Chang Y.-H."/>
        </authorList>
    </citation>
    <scope>NUCLEOTIDE SEQUENCE [LARGE SCALE GENOMIC DNA]</scope>
    <source>
        <strain evidence="11 12">YH-ols2223</strain>
    </source>
</reference>
<proteinExistence type="predicted"/>
<feature type="domain" description="CNA-B" evidence="10">
    <location>
        <begin position="469"/>
        <end position="574"/>
    </location>
</feature>
<dbReference type="RefSeq" id="WP_330958835.1">
    <property type="nucleotide sequence ID" value="NZ_JAZGJQ010000012.1"/>
</dbReference>
<evidence type="ECO:0000256" key="9">
    <source>
        <dbReference type="SAM" id="SignalP"/>
    </source>
</evidence>
<keyword evidence="5 9" id="KW-0732">Signal</keyword>
<evidence type="ECO:0000256" key="8">
    <source>
        <dbReference type="SAM" id="MobiDB-lite"/>
    </source>
</evidence>
<evidence type="ECO:0000256" key="2">
    <source>
        <dbReference type="ARBA" id="ARBA00004442"/>
    </source>
</evidence>
<gene>
    <name evidence="11" type="ORF">VXJ25_08770</name>
</gene>
<dbReference type="Gene3D" id="2.60.40.1140">
    <property type="entry name" value="Collagen-binding surface protein Cna, B-type domain"/>
    <property type="match status" value="1"/>
</dbReference>
<dbReference type="EMBL" id="JAZGJQ010000012">
    <property type="protein sequence ID" value="MEE6148070.1"/>
    <property type="molecule type" value="Genomic_DNA"/>
</dbReference>
<protein>
    <submittedName>
        <fullName evidence="11">Cna B-type domain-containing protein</fullName>
    </submittedName>
</protein>
<evidence type="ECO:0000313" key="11">
    <source>
        <dbReference type="EMBL" id="MEE6148070.1"/>
    </source>
</evidence>
<keyword evidence="6" id="KW-0472">Membrane</keyword>
<evidence type="ECO:0000256" key="5">
    <source>
        <dbReference type="ARBA" id="ARBA00022729"/>
    </source>
</evidence>
<dbReference type="CDD" id="cd00222">
    <property type="entry name" value="CollagenBindB"/>
    <property type="match status" value="1"/>
</dbReference>
<feature type="region of interest" description="Disordered" evidence="8">
    <location>
        <begin position="570"/>
        <end position="634"/>
    </location>
</feature>
<feature type="chain" id="PRO_5047181280" evidence="9">
    <location>
        <begin position="20"/>
        <end position="660"/>
    </location>
</feature>
<evidence type="ECO:0000256" key="6">
    <source>
        <dbReference type="ARBA" id="ARBA00023136"/>
    </source>
</evidence>
<evidence type="ECO:0000256" key="4">
    <source>
        <dbReference type="ARBA" id="ARBA00022525"/>
    </source>
</evidence>
<evidence type="ECO:0000256" key="1">
    <source>
        <dbReference type="ARBA" id="ARBA00004196"/>
    </source>
</evidence>
<comment type="subcellular location">
    <subcellularLocation>
        <location evidence="1">Cell envelope</location>
    </subcellularLocation>
    <subcellularLocation>
        <location evidence="2">Cell outer membrane</location>
    </subcellularLocation>
    <subcellularLocation>
        <location evidence="3">Secreted</location>
    </subcellularLocation>
</comment>
<dbReference type="InterPro" id="IPR011050">
    <property type="entry name" value="Pectin_lyase_fold/virulence"/>
</dbReference>
<evidence type="ECO:0000256" key="3">
    <source>
        <dbReference type="ARBA" id="ARBA00004613"/>
    </source>
</evidence>
<dbReference type="SUPFAM" id="SSF51126">
    <property type="entry name" value="Pectin lyase-like"/>
    <property type="match status" value="1"/>
</dbReference>
<evidence type="ECO:0000259" key="10">
    <source>
        <dbReference type="Pfam" id="PF05738"/>
    </source>
</evidence>
<sequence length="660" mass="66077">MAVILATAAILSPAAPALAEPSTTTGSATAAKPTGGDVIYWSDAGDDANPGLDSSAPVRTWDRVSELLRENTGVDRVALTGTVTLESTEVDPPRQLTITRADGNKQFNMFWVADGATVSFDDVTIDGGVVGDAATYEPGSSGGFIIVQGARSTVTLGGSCVLENNGNSAVVLNGDGATLDVEGATFRNNVAIFGGAIAASYESTVNVDAGTFEGNRGGSMGGAIMLSGGTGAQGESAHQTLNVTGRAGAVTFADNASKDGGGAICLNVGTSADIRSATFRNNNAMLGGAIYVAGNVDTSRGRGTLTMGSTLITGNSASSESDGDPEGYLAGGGIYSCPTSELSLDVDEGYKIFGNTASDIAIDGDSQPFWGSELYGAAPSFRISSRAADGTDSAWEKVMGAASDVSAYLDSEVTLQPDGGDRIALRSGNEGGVTDPSAYDVVLTGNSAEVGGAIANNGTLSIGSAGKDVSVTKVWDDAGKSDARPAYVTLRLYADDAAEPLATVRIGTEADASAGVVAADVREDGSWGYVFENLPTKTPAGRKITYRVEEDQAAGYLAPVVTGDQASGFTVTNKVEPEGGNPGEPGGGNPDEPGGGNPGEPGGGNPGGGSGAPTRTKATPAQPGGLPDTSDPTSRSAALALAALGFVTAGTCLVVRRKLG</sequence>
<evidence type="ECO:0000256" key="7">
    <source>
        <dbReference type="ARBA" id="ARBA00023237"/>
    </source>
</evidence>
<dbReference type="Proteomes" id="UP001332931">
    <property type="component" value="Unassembled WGS sequence"/>
</dbReference>
<dbReference type="InterPro" id="IPR003368">
    <property type="entry name" value="POMP_repeat"/>
</dbReference>
<dbReference type="InterPro" id="IPR008454">
    <property type="entry name" value="Collagen-bd_Cna-like_B-typ_dom"/>
</dbReference>
<accession>A0ABU7RBT5</accession>
<feature type="signal peptide" evidence="9">
    <location>
        <begin position="1"/>
        <end position="19"/>
    </location>
</feature>
<dbReference type="Pfam" id="PF05738">
    <property type="entry name" value="Cna_B"/>
    <property type="match status" value="1"/>
</dbReference>
<keyword evidence="12" id="KW-1185">Reference proteome</keyword>
<organism evidence="11 12">
    <name type="scientific">Olsenella absiana</name>
    <dbReference type="NCBI Taxonomy" id="3115222"/>
    <lineage>
        <taxon>Bacteria</taxon>
        <taxon>Bacillati</taxon>
        <taxon>Actinomycetota</taxon>
        <taxon>Coriobacteriia</taxon>
        <taxon>Coriobacteriales</taxon>
        <taxon>Atopobiaceae</taxon>
        <taxon>Olsenella</taxon>
    </lineage>
</organism>